<dbReference type="Gene3D" id="3.20.70.20">
    <property type="match status" value="1"/>
</dbReference>
<dbReference type="InterPro" id="IPR016905">
    <property type="entry name" value="Glycyl_radical_YjjI-like"/>
</dbReference>
<name>D1AIQ0_SEBTE</name>
<accession>D1AIQ0</accession>
<protein>
    <recommendedName>
        <fullName evidence="3">Glycine radical enzyme, YjjI family</fullName>
    </recommendedName>
</protein>
<dbReference type="Pfam" id="PF11230">
    <property type="entry name" value="YjjI-like"/>
    <property type="match status" value="1"/>
</dbReference>
<dbReference type="Proteomes" id="UP000000845">
    <property type="component" value="Chromosome"/>
</dbReference>
<dbReference type="RefSeq" id="WP_012861230.1">
    <property type="nucleotide sequence ID" value="NC_013517.1"/>
</dbReference>
<reference evidence="1 2" key="2">
    <citation type="journal article" date="2010" name="Stand. Genomic Sci.">
        <title>Complete genome sequence of Sebaldella termitidis type strain (NCTC 11300).</title>
        <authorList>
            <person name="Harmon-Smith M."/>
            <person name="Celia L."/>
            <person name="Chertkov O."/>
            <person name="Lapidus A."/>
            <person name="Copeland A."/>
            <person name="Glavina Del Rio T."/>
            <person name="Nolan M."/>
            <person name="Lucas S."/>
            <person name="Tice H."/>
            <person name="Cheng J.F."/>
            <person name="Han C."/>
            <person name="Detter J.C."/>
            <person name="Bruce D."/>
            <person name="Goodwin L."/>
            <person name="Pitluck S."/>
            <person name="Pati A."/>
            <person name="Liolios K."/>
            <person name="Ivanova N."/>
            <person name="Mavromatis K."/>
            <person name="Mikhailova N."/>
            <person name="Chen A."/>
            <person name="Palaniappan K."/>
            <person name="Land M."/>
            <person name="Hauser L."/>
            <person name="Chang Y.J."/>
            <person name="Jeffries C.D."/>
            <person name="Brettin T."/>
            <person name="Goker M."/>
            <person name="Beck B."/>
            <person name="Bristow J."/>
            <person name="Eisen J.A."/>
            <person name="Markowitz V."/>
            <person name="Hugenholtz P."/>
            <person name="Kyrpides N.C."/>
            <person name="Klenk H.P."/>
            <person name="Chen F."/>
        </authorList>
    </citation>
    <scope>NUCLEOTIDE SEQUENCE [LARGE SCALE GENOMIC DNA]</scope>
    <source>
        <strain evidence="2">ATCC 33386 / NCTC 11300</strain>
    </source>
</reference>
<dbReference type="NCBIfam" id="TIGR04040">
    <property type="entry name" value="glycyl_YjjI"/>
    <property type="match status" value="1"/>
</dbReference>
<evidence type="ECO:0000313" key="1">
    <source>
        <dbReference type="EMBL" id="ACZ08634.1"/>
    </source>
</evidence>
<dbReference type="eggNOG" id="COG1328">
    <property type="taxonomic scope" value="Bacteria"/>
</dbReference>
<dbReference type="SUPFAM" id="SSF51998">
    <property type="entry name" value="PFL-like glycyl radical enzymes"/>
    <property type="match status" value="1"/>
</dbReference>
<dbReference type="HOGENOM" id="CLU_046504_1_0_0"/>
<keyword evidence="2" id="KW-1185">Reference proteome</keyword>
<gene>
    <name evidence="1" type="ordered locus">Sterm_1776</name>
</gene>
<dbReference type="PIRSF" id="PIRSF028991">
    <property type="entry name" value="Glycl_rad_HI0521_prd"/>
    <property type="match status" value="1"/>
</dbReference>
<evidence type="ECO:0000313" key="2">
    <source>
        <dbReference type="Proteomes" id="UP000000845"/>
    </source>
</evidence>
<dbReference type="EMBL" id="CP001739">
    <property type="protein sequence ID" value="ACZ08634.1"/>
    <property type="molecule type" value="Genomic_DNA"/>
</dbReference>
<reference evidence="2" key="1">
    <citation type="submission" date="2009-09" db="EMBL/GenBank/DDBJ databases">
        <title>The complete chromosome of Sebaldella termitidis ATCC 33386.</title>
        <authorList>
            <consortium name="US DOE Joint Genome Institute (JGI-PGF)"/>
            <person name="Lucas S."/>
            <person name="Copeland A."/>
            <person name="Lapidus A."/>
            <person name="Glavina del Rio T."/>
            <person name="Dalin E."/>
            <person name="Tice H."/>
            <person name="Bruce D."/>
            <person name="Goodwin L."/>
            <person name="Pitluck S."/>
            <person name="Kyrpides N."/>
            <person name="Mavromatis K."/>
            <person name="Ivanova N."/>
            <person name="Mikhailova N."/>
            <person name="Sims D."/>
            <person name="Meincke L."/>
            <person name="Brettin T."/>
            <person name="Detter J.C."/>
            <person name="Han C."/>
            <person name="Larimer F."/>
            <person name="Land M."/>
            <person name="Hauser L."/>
            <person name="Markowitz V."/>
            <person name="Cheng J.F."/>
            <person name="Hugenholtz P."/>
            <person name="Woyke T."/>
            <person name="Wu D."/>
            <person name="Eisen J.A."/>
        </authorList>
    </citation>
    <scope>NUCLEOTIDE SEQUENCE [LARGE SCALE GENOMIC DNA]</scope>
    <source>
        <strain evidence="2">ATCC 33386 / NCTC 11300</strain>
    </source>
</reference>
<organism evidence="1 2">
    <name type="scientific">Sebaldella termitidis (strain ATCC 33386 / NCTC 11300)</name>
    <dbReference type="NCBI Taxonomy" id="526218"/>
    <lineage>
        <taxon>Bacteria</taxon>
        <taxon>Fusobacteriati</taxon>
        <taxon>Fusobacteriota</taxon>
        <taxon>Fusobacteriia</taxon>
        <taxon>Fusobacteriales</taxon>
        <taxon>Leptotrichiaceae</taxon>
        <taxon>Sebaldella</taxon>
    </lineage>
</organism>
<sequence length="495" mass="55633">MGALDIIKNKTLTYEQIVMNLAKEGENSLNVLNISEKAQKYRDEGIICDLFEGNAPFRPRYIVPDYEKFMKNGSKFLGIEPAKDIWEATHNLLMLYKHVPSITTMPVYLGNLDYMLEPYIKDEEEAYRAIKLFLKHIDTTITDSFCHSNIGPKETKAAFIILRVMEELQLPTPNLTLKYSEETSDKLALAAVEAALVTAKPSFANHKVYSENFKGDYGIVSCYNGLKVGGGAYTLVRVKLGELSKKADSVEQFMDEVLPDLADAMLGYIDERVRFIVEETPFFESNFLAKEGLIERDKFTGLFGVVGLAECVNNLLKAENQEERFGYSDKANQLGMQIVQKLDEKVKGHKNKYCPFTDGNHLLHAQVGIDTDTSDSPGCRIPVGEEPEIWDHLTQSAPFHKYFPSGIGDIFTFDDTYKKNPQAILDIIRGAFNSTDLRFISVYSSDSDVVRVTGYLVKKSEIAKLEKGEAVLADTTVLGMGARDNAKAFDRKLRH</sequence>
<evidence type="ECO:0008006" key="3">
    <source>
        <dbReference type="Google" id="ProtNLM"/>
    </source>
</evidence>
<proteinExistence type="predicted"/>
<dbReference type="STRING" id="526218.Sterm_1776"/>
<dbReference type="AlphaFoldDB" id="D1AIQ0"/>
<dbReference type="KEGG" id="str:Sterm_1776"/>